<dbReference type="PANTHER" id="PTHR11904">
    <property type="entry name" value="METHYLTHIOADENOSINE/PURINE NUCLEOSIDE PHOSPHORYLASE"/>
    <property type="match status" value="1"/>
</dbReference>
<evidence type="ECO:0000313" key="8">
    <source>
        <dbReference type="EMBL" id="ALV85569.1"/>
    </source>
</evidence>
<name>A0A0U3TP09_9BACT</name>
<dbReference type="SUPFAM" id="SSF53167">
    <property type="entry name" value="Purine and uridine phosphorylases"/>
    <property type="match status" value="1"/>
</dbReference>
<evidence type="ECO:0000259" key="7">
    <source>
        <dbReference type="Pfam" id="PF01048"/>
    </source>
</evidence>
<dbReference type="Gene3D" id="3.40.50.1580">
    <property type="entry name" value="Nucleoside phosphorylase domain"/>
    <property type="match status" value="1"/>
</dbReference>
<dbReference type="CDD" id="cd09009">
    <property type="entry name" value="PNP-EcPNPII_like"/>
    <property type="match status" value="1"/>
</dbReference>
<dbReference type="EMBL" id="KU240005">
    <property type="protein sequence ID" value="ALV85569.1"/>
    <property type="molecule type" value="Genomic_DNA"/>
</dbReference>
<accession>A0A0U3TP09</accession>
<dbReference type="InterPro" id="IPR011268">
    <property type="entry name" value="Purine_phosphorylase"/>
</dbReference>
<dbReference type="AlphaFoldDB" id="A0A0U3TP09"/>
<dbReference type="UniPathway" id="UPA00606"/>
<dbReference type="PANTHER" id="PTHR11904:SF9">
    <property type="entry name" value="PURINE NUCLEOSIDE PHOSPHORYLASE-RELATED"/>
    <property type="match status" value="1"/>
</dbReference>
<dbReference type="InterPro" id="IPR000845">
    <property type="entry name" value="Nucleoside_phosphorylase_d"/>
</dbReference>
<evidence type="ECO:0000256" key="4">
    <source>
        <dbReference type="ARBA" id="ARBA00022676"/>
    </source>
</evidence>
<dbReference type="GO" id="GO:0004731">
    <property type="term" value="F:purine-nucleoside phosphorylase activity"/>
    <property type="evidence" value="ECO:0007669"/>
    <property type="project" value="UniProtKB-EC"/>
</dbReference>
<evidence type="ECO:0000256" key="1">
    <source>
        <dbReference type="ARBA" id="ARBA00005058"/>
    </source>
</evidence>
<reference evidence="8" key="1">
    <citation type="journal article" date="2015" name="J. Microbiol. Biotechnol.">
        <title>Functional Metagenome Mining of Soil for a Novel Gentamicin Resistance Gene.</title>
        <authorList>
            <person name="Im H."/>
            <person name="Kim K.M."/>
            <person name="Lee S.H."/>
            <person name="Ryu C.M."/>
        </authorList>
    </citation>
    <scope>NUCLEOTIDE SEQUENCE</scope>
</reference>
<keyword evidence="5" id="KW-0808">Transferase</keyword>
<dbReference type="Pfam" id="PF01048">
    <property type="entry name" value="PNP_UDP_1"/>
    <property type="match status" value="1"/>
</dbReference>
<protein>
    <recommendedName>
        <fullName evidence="3">purine-nucleoside phosphorylase</fullName>
        <ecNumber evidence="3">2.4.2.1</ecNumber>
    </recommendedName>
    <alternativeName>
        <fullName evidence="6">Inosine-guanosine phosphorylase</fullName>
    </alternativeName>
</protein>
<evidence type="ECO:0000256" key="2">
    <source>
        <dbReference type="ARBA" id="ARBA00006751"/>
    </source>
</evidence>
<evidence type="ECO:0000256" key="5">
    <source>
        <dbReference type="ARBA" id="ARBA00022679"/>
    </source>
</evidence>
<proteinExistence type="inferred from homology"/>
<feature type="domain" description="Nucleoside phosphorylase" evidence="7">
    <location>
        <begin position="33"/>
        <end position="275"/>
    </location>
</feature>
<keyword evidence="4" id="KW-0328">Glycosyltransferase</keyword>
<evidence type="ECO:0000256" key="6">
    <source>
        <dbReference type="ARBA" id="ARBA00031036"/>
    </source>
</evidence>
<comment type="pathway">
    <text evidence="1">Purine metabolism; purine nucleoside salvage.</text>
</comment>
<dbReference type="EC" id="2.4.2.1" evidence="3"/>
<dbReference type="InterPro" id="IPR035994">
    <property type="entry name" value="Nucleoside_phosphorylase_sf"/>
</dbReference>
<comment type="similarity">
    <text evidence="2">Belongs to the PNP/MTAP phosphorylase family.</text>
</comment>
<dbReference type="GO" id="GO:0009116">
    <property type="term" value="P:nucleoside metabolic process"/>
    <property type="evidence" value="ECO:0007669"/>
    <property type="project" value="InterPro"/>
</dbReference>
<organism evidence="8">
    <name type="scientific">uncultured bacterium pA1</name>
    <dbReference type="NCBI Taxonomy" id="1776268"/>
    <lineage>
        <taxon>Bacteria</taxon>
        <taxon>environmental samples</taxon>
    </lineage>
</organism>
<sequence>MAYRDPALENTANVAALRLRSTLGLDPSTTVPVAVILGTGWGDALTLEDATQEVPLKELPGFDCLRALEGHRRAVRLGRLGGTPVAALSGRVHLNESHDPDHWKMVRLQTEMLVHLGAKVLVVTCAAGSLVPDLRVGDVLLIDSFLTAFAPRMPLIGGEFVSPEDAIDNHLMTTAYTFFLGNDPRSVGKGCYAMLPGPQFEGRKHDKALLRTVGAKAVGMSVLPEACVAALYPGVRVAPMAFITNSATEEHSHEENLRRAKERAPLLGEFLSRVVNALPKT</sequence>
<evidence type="ECO:0000256" key="3">
    <source>
        <dbReference type="ARBA" id="ARBA00011886"/>
    </source>
</evidence>
<dbReference type="GO" id="GO:0005737">
    <property type="term" value="C:cytoplasm"/>
    <property type="evidence" value="ECO:0007669"/>
    <property type="project" value="TreeGrafter"/>
</dbReference>